<keyword evidence="1" id="KW-0472">Membrane</keyword>
<keyword evidence="1" id="KW-1133">Transmembrane helix</keyword>
<evidence type="ECO:0000256" key="1">
    <source>
        <dbReference type="SAM" id="Phobius"/>
    </source>
</evidence>
<dbReference type="OrthoDB" id="4187110at2"/>
<dbReference type="RefSeq" id="WP_129458215.1">
    <property type="nucleotide sequence ID" value="NZ_PPCV01000003.1"/>
</dbReference>
<feature type="transmembrane region" description="Helical" evidence="1">
    <location>
        <begin position="222"/>
        <end position="244"/>
    </location>
</feature>
<dbReference type="Proteomes" id="UP000290624">
    <property type="component" value="Unassembled WGS sequence"/>
</dbReference>
<protein>
    <submittedName>
        <fullName evidence="2">ABC transporter</fullName>
    </submittedName>
</protein>
<feature type="transmembrane region" description="Helical" evidence="1">
    <location>
        <begin position="114"/>
        <end position="139"/>
    </location>
</feature>
<feature type="transmembrane region" description="Helical" evidence="1">
    <location>
        <begin position="181"/>
        <end position="202"/>
    </location>
</feature>
<dbReference type="EMBL" id="PPCV01000003">
    <property type="protein sequence ID" value="RXW32605.1"/>
    <property type="molecule type" value="Genomic_DNA"/>
</dbReference>
<accession>A0A4Q2EKT3</accession>
<name>A0A4Q2EKT3_9ACTN</name>
<feature type="transmembrane region" description="Helical" evidence="1">
    <location>
        <begin position="151"/>
        <end position="174"/>
    </location>
</feature>
<comment type="caution">
    <text evidence="2">The sequence shown here is derived from an EMBL/GenBank/DDBJ whole genome shotgun (WGS) entry which is preliminary data.</text>
</comment>
<keyword evidence="1" id="KW-0812">Transmembrane</keyword>
<keyword evidence="3" id="KW-1185">Reference proteome</keyword>
<reference evidence="2 3" key="1">
    <citation type="submission" date="2018-01" db="EMBL/GenBank/DDBJ databases">
        <title>Lactibacter flavus gen. nov., sp. nov., a novel bacterium of the family Propionibacteriaceae isolated from raw milk and dairy products.</title>
        <authorList>
            <person name="Wenning M."/>
            <person name="Breitenwieser F."/>
            <person name="Huptas C."/>
            <person name="von Neubeck M."/>
            <person name="Busse H.-J."/>
            <person name="Scherer S."/>
        </authorList>
    </citation>
    <scope>NUCLEOTIDE SEQUENCE [LARGE SCALE GENOMIC DNA]</scope>
    <source>
        <strain evidence="2 3">VG341</strain>
    </source>
</reference>
<sequence>MNLILSSARVETLRLMRSGLLIGLVAVFVFFGLSGPVVALYMPEILGAAAGTEQLTIQAASATPDDGIALFNQSAMQLGLILAVAVAITSLGWDARPGSSIFYRTRVRHLARLTLPRLVIGWIFVVASYLVALGVAAILTTTTIGSIDVGTLASVGVASAFYLVMTMSVGYLIMAFTRRTAVAIAAATVLMLVLPLLNSFKAVSAWAPTALLGAATLDPAKLAPPLLSAVIVTAGCLFIASIAVSRQSLRRDA</sequence>
<dbReference type="AlphaFoldDB" id="A0A4Q2EKT3"/>
<organism evidence="2 3">
    <name type="scientific">Propioniciclava flava</name>
    <dbReference type="NCBI Taxonomy" id="2072026"/>
    <lineage>
        <taxon>Bacteria</taxon>
        <taxon>Bacillati</taxon>
        <taxon>Actinomycetota</taxon>
        <taxon>Actinomycetes</taxon>
        <taxon>Propionibacteriales</taxon>
        <taxon>Propionibacteriaceae</taxon>
        <taxon>Propioniciclava</taxon>
    </lineage>
</organism>
<feature type="transmembrane region" description="Helical" evidence="1">
    <location>
        <begin position="74"/>
        <end position="93"/>
    </location>
</feature>
<evidence type="ECO:0000313" key="3">
    <source>
        <dbReference type="Proteomes" id="UP000290624"/>
    </source>
</evidence>
<feature type="transmembrane region" description="Helical" evidence="1">
    <location>
        <begin position="20"/>
        <end position="42"/>
    </location>
</feature>
<proteinExistence type="predicted"/>
<gene>
    <name evidence="2" type="ORF">C1706_05445</name>
</gene>
<evidence type="ECO:0000313" key="2">
    <source>
        <dbReference type="EMBL" id="RXW32605.1"/>
    </source>
</evidence>